<dbReference type="AlphaFoldDB" id="A0A927BST3"/>
<evidence type="ECO:0000259" key="1">
    <source>
        <dbReference type="Pfam" id="PF00248"/>
    </source>
</evidence>
<protein>
    <submittedName>
        <fullName evidence="2">Aldo/keto reductase</fullName>
    </submittedName>
</protein>
<sequence>MTTVLPLQRRGISDSRLALGCMSLGGGWNDEPITAEQLRQGRETVEAALECGITLYDHADVYKHGKAERVFGHALKEQPGLREQIVLQSKCGIRFPGGDRAPHRYDFSGGHIVGSVESSLERLGTAYLDILLLHRPDPLLDPEEVAEAIHRLKTAGKVRYFGVSNMSAAQMQLLQTYCDEPLIVNQMEMSLLQTGFVDTGVHINQAEARDSVFPEGLMEHCRMKGVQLQAWGPLAKGLLSGRDLGGQPERVVRTAELVRTLAREKETAPEAIVLAWLLRHPSAIQPVIGTANPDRIRACAQAEQVALSREEWYMLYLSSRGLTKMP</sequence>
<dbReference type="GO" id="GO:0016491">
    <property type="term" value="F:oxidoreductase activity"/>
    <property type="evidence" value="ECO:0007669"/>
    <property type="project" value="InterPro"/>
</dbReference>
<gene>
    <name evidence="2" type="ORF">IDH44_06210</name>
</gene>
<dbReference type="RefSeq" id="WP_190915772.1">
    <property type="nucleotide sequence ID" value="NZ_JACXIZ010000012.1"/>
</dbReference>
<keyword evidence="3" id="KW-1185">Reference proteome</keyword>
<dbReference type="EMBL" id="JACXIZ010000012">
    <property type="protein sequence ID" value="MBD2844778.1"/>
    <property type="molecule type" value="Genomic_DNA"/>
</dbReference>
<dbReference type="PRINTS" id="PR00069">
    <property type="entry name" value="ALDKETRDTASE"/>
</dbReference>
<dbReference type="SUPFAM" id="SSF51430">
    <property type="entry name" value="NAD(P)-linked oxidoreductase"/>
    <property type="match status" value="1"/>
</dbReference>
<dbReference type="InterPro" id="IPR050523">
    <property type="entry name" value="AKR_Detox_Biosynth"/>
</dbReference>
<dbReference type="PANTHER" id="PTHR43364">
    <property type="entry name" value="NADH-SPECIFIC METHYLGLYOXAL REDUCTASE-RELATED"/>
    <property type="match status" value="1"/>
</dbReference>
<evidence type="ECO:0000313" key="3">
    <source>
        <dbReference type="Proteomes" id="UP000621560"/>
    </source>
</evidence>
<dbReference type="PANTHER" id="PTHR43364:SF1">
    <property type="entry name" value="OXIDOREDUCTASE YDHF"/>
    <property type="match status" value="1"/>
</dbReference>
<dbReference type="InterPro" id="IPR023210">
    <property type="entry name" value="NADP_OxRdtase_dom"/>
</dbReference>
<evidence type="ECO:0000313" key="2">
    <source>
        <dbReference type="EMBL" id="MBD2844778.1"/>
    </source>
</evidence>
<comment type="caution">
    <text evidence="2">The sequence shown here is derived from an EMBL/GenBank/DDBJ whole genome shotgun (WGS) entry which is preliminary data.</text>
</comment>
<reference evidence="2" key="1">
    <citation type="submission" date="2020-09" db="EMBL/GenBank/DDBJ databases">
        <title>A novel bacterium of genus Paenibacillus, isolated from South China Sea.</title>
        <authorList>
            <person name="Huang H."/>
            <person name="Mo K."/>
            <person name="Hu Y."/>
        </authorList>
    </citation>
    <scope>NUCLEOTIDE SEQUENCE</scope>
    <source>
        <strain evidence="2">IB182496</strain>
    </source>
</reference>
<dbReference type="Pfam" id="PF00248">
    <property type="entry name" value="Aldo_ket_red"/>
    <property type="match status" value="1"/>
</dbReference>
<dbReference type="InterPro" id="IPR020471">
    <property type="entry name" value="AKR"/>
</dbReference>
<name>A0A927BST3_9BACL</name>
<feature type="domain" description="NADP-dependent oxidoreductase" evidence="1">
    <location>
        <begin position="16"/>
        <end position="313"/>
    </location>
</feature>
<dbReference type="Proteomes" id="UP000621560">
    <property type="component" value="Unassembled WGS sequence"/>
</dbReference>
<dbReference type="GO" id="GO:0005829">
    <property type="term" value="C:cytosol"/>
    <property type="evidence" value="ECO:0007669"/>
    <property type="project" value="TreeGrafter"/>
</dbReference>
<proteinExistence type="predicted"/>
<dbReference type="InterPro" id="IPR036812">
    <property type="entry name" value="NAD(P)_OxRdtase_dom_sf"/>
</dbReference>
<accession>A0A927BST3</accession>
<dbReference type="Gene3D" id="3.20.20.100">
    <property type="entry name" value="NADP-dependent oxidoreductase domain"/>
    <property type="match status" value="1"/>
</dbReference>
<organism evidence="2 3">
    <name type="scientific">Paenibacillus sabuli</name>
    <dbReference type="NCBI Taxonomy" id="2772509"/>
    <lineage>
        <taxon>Bacteria</taxon>
        <taxon>Bacillati</taxon>
        <taxon>Bacillota</taxon>
        <taxon>Bacilli</taxon>
        <taxon>Bacillales</taxon>
        <taxon>Paenibacillaceae</taxon>
        <taxon>Paenibacillus</taxon>
    </lineage>
</organism>
<dbReference type="CDD" id="cd19092">
    <property type="entry name" value="AKR_BsYcsN_EcYdhF-like"/>
    <property type="match status" value="1"/>
</dbReference>